<dbReference type="Proteomes" id="UP000008960">
    <property type="component" value="Chromosome"/>
</dbReference>
<dbReference type="Proteomes" id="UP001644750">
    <property type="component" value="Unassembled WGS sequence"/>
</dbReference>
<dbReference type="RefSeq" id="WP_008391253.1">
    <property type="nucleotide sequence ID" value="NC_021016.1"/>
</dbReference>
<protein>
    <submittedName>
        <fullName evidence="2">DUF4160 domain-containing protein</fullName>
    </submittedName>
</protein>
<dbReference type="Pfam" id="PF13711">
    <property type="entry name" value="DUF4160"/>
    <property type="match status" value="1"/>
</dbReference>
<evidence type="ECO:0000313" key="1">
    <source>
        <dbReference type="EMBL" id="CBL38237.1"/>
    </source>
</evidence>
<evidence type="ECO:0000313" key="4">
    <source>
        <dbReference type="Proteomes" id="UP001644750"/>
    </source>
</evidence>
<dbReference type="KEGG" id="bprl:CL2_12670"/>
<dbReference type="AlphaFoldDB" id="D4N042"/>
<reference evidence="2" key="4">
    <citation type="submission" date="2020-02" db="EMBL/GenBank/DDBJ databases">
        <authorList>
            <person name="Littmann E."/>
            <person name="Sorbara M."/>
        </authorList>
    </citation>
    <scope>NUCLEOTIDE SEQUENCE</scope>
    <source>
        <strain evidence="2">MSK.14.57</strain>
    </source>
</reference>
<reference evidence="2 4" key="3">
    <citation type="journal article" date="2020" name="Cell Host Microbe">
        <title>Functional and Genomic Variation between Human-Derived Isolates of Lachnospiraceae Reveals Inter- and Intra-Species Diversity.</title>
        <authorList>
            <person name="Sorbara M.T."/>
            <person name="Littmann E.R."/>
            <person name="Fontana E."/>
            <person name="Moody T.U."/>
            <person name="Kohout C.E."/>
            <person name="Gjonbalaj M."/>
            <person name="Eaton V."/>
            <person name="Seok R."/>
            <person name="Leiner I.M."/>
            <person name="Pamer E.G."/>
        </authorList>
    </citation>
    <scope>NUCLEOTIDE SEQUENCE [LARGE SCALE GENOMIC DNA]</scope>
    <source>
        <strain evidence="2 4">MSK.14.57</strain>
    </source>
</reference>
<dbReference type="InterPro" id="IPR025427">
    <property type="entry name" value="DUF4160"/>
</dbReference>
<evidence type="ECO:0000313" key="2">
    <source>
        <dbReference type="EMBL" id="NSJ81007.1"/>
    </source>
</evidence>
<dbReference type="EMBL" id="FP929061">
    <property type="protein sequence ID" value="CBL38237.1"/>
    <property type="molecule type" value="Genomic_DNA"/>
</dbReference>
<evidence type="ECO:0000313" key="3">
    <source>
        <dbReference type="Proteomes" id="UP000008960"/>
    </source>
</evidence>
<keyword evidence="4" id="KW-1185">Reference proteome</keyword>
<name>D4N042_ANAHA</name>
<accession>D4N042</accession>
<gene>
    <name evidence="1" type="ORF">CL2_12670</name>
    <name evidence="2" type="ORF">G5A72_15780</name>
</gene>
<sequence>MPQIFRVGPYSIYFWSNENNPLEPIHVHIAEGKATANATKVWITSTGKTILSHNKSQIPVRTLKKLMRSIEANSGQIIEKWIEQFGEIRYYC</sequence>
<dbReference type="EMBL" id="JAAITB010000050">
    <property type="protein sequence ID" value="NSJ81007.1"/>
    <property type="molecule type" value="Genomic_DNA"/>
</dbReference>
<reference evidence="1 3" key="2">
    <citation type="submission" date="2010-03" db="EMBL/GenBank/DDBJ databases">
        <authorList>
            <person name="Pajon A."/>
        </authorList>
    </citation>
    <scope>NUCLEOTIDE SEQUENCE [LARGE SCALE GENOMIC DNA]</scope>
    <source>
        <strain evidence="1 3">SSC/2</strain>
    </source>
</reference>
<organism evidence="1 3">
    <name type="scientific">Anaerostipes hadrus</name>
    <dbReference type="NCBI Taxonomy" id="649756"/>
    <lineage>
        <taxon>Bacteria</taxon>
        <taxon>Bacillati</taxon>
        <taxon>Bacillota</taxon>
        <taxon>Clostridia</taxon>
        <taxon>Lachnospirales</taxon>
        <taxon>Lachnospiraceae</taxon>
        <taxon>Anaerostipes</taxon>
    </lineage>
</organism>
<proteinExistence type="predicted"/>
<reference evidence="1 3" key="1">
    <citation type="submission" date="2010-03" db="EMBL/GenBank/DDBJ databases">
        <title>The genome sequence of Clostridiales sp. SSC/2.</title>
        <authorList>
            <consortium name="metaHIT consortium -- http://www.metahit.eu/"/>
            <person name="Pajon A."/>
            <person name="Turner K."/>
            <person name="Parkhill J."/>
            <person name="Duncan S."/>
            <person name="Flint H."/>
        </authorList>
    </citation>
    <scope>NUCLEOTIDE SEQUENCE [LARGE SCALE GENOMIC DNA]</scope>
    <source>
        <strain evidence="1 3">SSC/2</strain>
    </source>
</reference>